<evidence type="ECO:0000256" key="2">
    <source>
        <dbReference type="PROSITE-ProRule" id="PRU00035"/>
    </source>
</evidence>
<organism evidence="5 6">
    <name type="scientific">Xenoophorus captivus</name>
    <dbReference type="NCBI Taxonomy" id="1517983"/>
    <lineage>
        <taxon>Eukaryota</taxon>
        <taxon>Metazoa</taxon>
        <taxon>Chordata</taxon>
        <taxon>Craniata</taxon>
        <taxon>Vertebrata</taxon>
        <taxon>Euteleostomi</taxon>
        <taxon>Actinopterygii</taxon>
        <taxon>Neopterygii</taxon>
        <taxon>Teleostei</taxon>
        <taxon>Neoteleostei</taxon>
        <taxon>Acanthomorphata</taxon>
        <taxon>Ovalentaria</taxon>
        <taxon>Atherinomorphae</taxon>
        <taxon>Cyprinodontiformes</taxon>
        <taxon>Goodeidae</taxon>
        <taxon>Xenoophorus</taxon>
    </lineage>
</organism>
<dbReference type="EMBL" id="JAHRIN010050722">
    <property type="protein sequence ID" value="MEQ2208790.1"/>
    <property type="molecule type" value="Genomic_DNA"/>
</dbReference>
<dbReference type="InterPro" id="IPR001487">
    <property type="entry name" value="Bromodomain"/>
</dbReference>
<sequence length="314" mass="36233">MYSHGRQHGDSTRFTGRRSRWPDSGCSWSRGDGGLRRRWRICTYCREEGASPLLTSAEETGKTRGVFILQTSEPLHHEENKRPRVVGDIPMDLINEGFSKDIKVPKTKYVGYIKDYEGATLMGCELNPSIPYTEFSVIIKKQKEVPGCIFNGSFACLASCLHTQRPLCLRQIIKKLIERKQAQIRKVYPGLSCFKDGVRQIPIESIPGIRTLLKELKDPDQLYSTLKTILQHVKAIWKLCGACFILFLPTDLKTMSERLKSRYYTTRKLFMADMQRIFTNCREYNAPESEYFKCANILEKFFYTKIKEAGLIEK</sequence>
<dbReference type="InterPro" id="IPR036427">
    <property type="entry name" value="Bromodomain-like_sf"/>
</dbReference>
<protein>
    <submittedName>
        <fullName evidence="5">Histone acetyltransferase kat2b</fullName>
    </submittedName>
</protein>
<dbReference type="SMART" id="SM00297">
    <property type="entry name" value="BROMO"/>
    <property type="match status" value="1"/>
</dbReference>
<evidence type="ECO:0000313" key="6">
    <source>
        <dbReference type="Proteomes" id="UP001434883"/>
    </source>
</evidence>
<feature type="region of interest" description="Disordered" evidence="3">
    <location>
        <begin position="1"/>
        <end position="25"/>
    </location>
</feature>
<feature type="domain" description="Bromo" evidence="4">
    <location>
        <begin position="249"/>
        <end position="292"/>
    </location>
</feature>
<dbReference type="InterPro" id="IPR037800">
    <property type="entry name" value="GCN5"/>
</dbReference>
<evidence type="ECO:0000313" key="5">
    <source>
        <dbReference type="EMBL" id="MEQ2208790.1"/>
    </source>
</evidence>
<dbReference type="SUPFAM" id="SSF47370">
    <property type="entry name" value="Bromodomain"/>
    <property type="match status" value="1"/>
</dbReference>
<evidence type="ECO:0000256" key="1">
    <source>
        <dbReference type="ARBA" id="ARBA00023117"/>
    </source>
</evidence>
<dbReference type="PANTHER" id="PTHR45750">
    <property type="entry name" value="GH11602P"/>
    <property type="match status" value="1"/>
</dbReference>
<dbReference type="PRINTS" id="PR00503">
    <property type="entry name" value="BROMODOMAIN"/>
</dbReference>
<proteinExistence type="predicted"/>
<dbReference type="Gene3D" id="3.40.630.30">
    <property type="match status" value="1"/>
</dbReference>
<evidence type="ECO:0000256" key="3">
    <source>
        <dbReference type="SAM" id="MobiDB-lite"/>
    </source>
</evidence>
<gene>
    <name evidence="5" type="primary">KAT2B</name>
    <name evidence="5" type="ORF">XENOCAPTIV_014991</name>
</gene>
<dbReference type="Proteomes" id="UP001434883">
    <property type="component" value="Unassembled WGS sequence"/>
</dbReference>
<keyword evidence="6" id="KW-1185">Reference proteome</keyword>
<keyword evidence="1 2" id="KW-0103">Bromodomain</keyword>
<dbReference type="PROSITE" id="PS50014">
    <property type="entry name" value="BROMODOMAIN_2"/>
    <property type="match status" value="1"/>
</dbReference>
<dbReference type="Gene3D" id="1.20.920.10">
    <property type="entry name" value="Bromodomain-like"/>
    <property type="match status" value="1"/>
</dbReference>
<accession>A0ABV0RL45</accession>
<reference evidence="5 6" key="1">
    <citation type="submission" date="2021-06" db="EMBL/GenBank/DDBJ databases">
        <authorList>
            <person name="Palmer J.M."/>
        </authorList>
    </citation>
    <scope>NUCLEOTIDE SEQUENCE [LARGE SCALE GENOMIC DNA]</scope>
    <source>
        <strain evidence="5 6">XC_2019</strain>
        <tissue evidence="5">Muscle</tissue>
    </source>
</reference>
<dbReference type="PANTHER" id="PTHR45750:SF2">
    <property type="entry name" value="HISTONE ACETYLTRANSFERASE KAT2B"/>
    <property type="match status" value="1"/>
</dbReference>
<comment type="caution">
    <text evidence="5">The sequence shown here is derived from an EMBL/GenBank/DDBJ whole genome shotgun (WGS) entry which is preliminary data.</text>
</comment>
<name>A0ABV0RL45_9TELE</name>
<dbReference type="Pfam" id="PF00439">
    <property type="entry name" value="Bromodomain"/>
    <property type="match status" value="1"/>
</dbReference>
<evidence type="ECO:0000259" key="4">
    <source>
        <dbReference type="PROSITE" id="PS50014"/>
    </source>
</evidence>